<protein>
    <submittedName>
        <fullName evidence="1">Uncharacterized protein</fullName>
    </submittedName>
</protein>
<gene>
    <name evidence="1" type="ORF">FJZ47_18370</name>
</gene>
<comment type="caution">
    <text evidence="1">The sequence shown here is derived from an EMBL/GenBank/DDBJ whole genome shotgun (WGS) entry which is preliminary data.</text>
</comment>
<proteinExistence type="predicted"/>
<dbReference type="AlphaFoldDB" id="A0A937W5V3"/>
<name>A0A937W5V3_UNCTE</name>
<evidence type="ECO:0000313" key="1">
    <source>
        <dbReference type="EMBL" id="MBM3225745.1"/>
    </source>
</evidence>
<evidence type="ECO:0000313" key="2">
    <source>
        <dbReference type="Proteomes" id="UP000712673"/>
    </source>
</evidence>
<reference evidence="1" key="1">
    <citation type="submission" date="2019-03" db="EMBL/GenBank/DDBJ databases">
        <title>Lake Tanganyika Metagenome-Assembled Genomes (MAGs).</title>
        <authorList>
            <person name="Tran P."/>
        </authorList>
    </citation>
    <scope>NUCLEOTIDE SEQUENCE</scope>
    <source>
        <strain evidence="1">K_DeepCast_65m_m2_066</strain>
    </source>
</reference>
<dbReference type="Proteomes" id="UP000712673">
    <property type="component" value="Unassembled WGS sequence"/>
</dbReference>
<organism evidence="1 2">
    <name type="scientific">Tectimicrobiota bacterium</name>
    <dbReference type="NCBI Taxonomy" id="2528274"/>
    <lineage>
        <taxon>Bacteria</taxon>
        <taxon>Pseudomonadati</taxon>
        <taxon>Nitrospinota/Tectimicrobiota group</taxon>
        <taxon>Candidatus Tectimicrobiota</taxon>
    </lineage>
</organism>
<sequence length="207" mass="23103">MSYREFTWQDLRAKLALEILQDTSLFTHVKPIQLSEHLTLTLHENVALACNINTEKARSEMIITPILIEIRKLLHRRVSLFSGVDFHVDAALGLTGVCDYLLSQSTNQVYIDAPAVVVVEAKNENIKAGLPQCIATMYAAHLYNAREHHAVEQILGVVTTGSNWKFLTLAETRVLLDYDEYLIDQPGKILAIILQALQRGPLIATGA</sequence>
<accession>A0A937W5V3</accession>
<dbReference type="EMBL" id="VGLS01000673">
    <property type="protein sequence ID" value="MBM3225745.1"/>
    <property type="molecule type" value="Genomic_DNA"/>
</dbReference>